<reference evidence="2" key="1">
    <citation type="submission" date="2017-03" db="EMBL/GenBank/DDBJ databases">
        <title>Novel pathways for hydrocarbon cycling and metabolic interdependencies in hydrothermal sediment communities.</title>
        <authorList>
            <person name="Dombrowski N."/>
            <person name="Seitz K."/>
            <person name="Teske A."/>
            <person name="Baker B."/>
        </authorList>
    </citation>
    <scope>NUCLEOTIDE SEQUENCE [LARGE SCALE GENOMIC DNA]</scope>
</reference>
<evidence type="ECO:0000313" key="2">
    <source>
        <dbReference type="Proteomes" id="UP000192520"/>
    </source>
</evidence>
<name>A0A1W9NYM7_UNCC3</name>
<accession>A0A1W9NYM7</accession>
<dbReference type="Proteomes" id="UP000192520">
    <property type="component" value="Unassembled WGS sequence"/>
</dbReference>
<dbReference type="STRING" id="1968527.B5M47_01985"/>
<sequence length="59" mass="6987">MEIENCRGKSESKKCGVRIQNSEFRIQVTKTFPCLEFGKLSLRYCLKSVIWVWFDIGHF</sequence>
<dbReference type="EMBL" id="MZGJ01000008">
    <property type="protein sequence ID" value="OQX51120.1"/>
    <property type="molecule type" value="Genomic_DNA"/>
</dbReference>
<proteinExistence type="predicted"/>
<organism evidence="1 2">
    <name type="scientific">candidate division CPR3 bacterium 4484_211</name>
    <dbReference type="NCBI Taxonomy" id="1968527"/>
    <lineage>
        <taxon>Bacteria</taxon>
        <taxon>Bacteria division CPR3</taxon>
    </lineage>
</organism>
<protein>
    <submittedName>
        <fullName evidence="1">Uncharacterized protein</fullName>
    </submittedName>
</protein>
<comment type="caution">
    <text evidence="1">The sequence shown here is derived from an EMBL/GenBank/DDBJ whole genome shotgun (WGS) entry which is preliminary data.</text>
</comment>
<evidence type="ECO:0000313" key="1">
    <source>
        <dbReference type="EMBL" id="OQX51120.1"/>
    </source>
</evidence>
<gene>
    <name evidence="1" type="ORF">B5M47_01985</name>
</gene>
<dbReference type="AlphaFoldDB" id="A0A1W9NYM7"/>